<name>A0A0C9VXC4_9AGAM</name>
<evidence type="ECO:0000256" key="1">
    <source>
        <dbReference type="SAM" id="MobiDB-lite"/>
    </source>
</evidence>
<dbReference type="EMBL" id="KN840035">
    <property type="protein sequence ID" value="KIJ57963.1"/>
    <property type="molecule type" value="Genomic_DNA"/>
</dbReference>
<protein>
    <submittedName>
        <fullName evidence="2">Uncharacterized protein</fullName>
    </submittedName>
</protein>
<evidence type="ECO:0000313" key="3">
    <source>
        <dbReference type="Proteomes" id="UP000053820"/>
    </source>
</evidence>
<proteinExistence type="predicted"/>
<organism evidence="2 3">
    <name type="scientific">Hydnomerulius pinastri MD-312</name>
    <dbReference type="NCBI Taxonomy" id="994086"/>
    <lineage>
        <taxon>Eukaryota</taxon>
        <taxon>Fungi</taxon>
        <taxon>Dikarya</taxon>
        <taxon>Basidiomycota</taxon>
        <taxon>Agaricomycotina</taxon>
        <taxon>Agaricomycetes</taxon>
        <taxon>Agaricomycetidae</taxon>
        <taxon>Boletales</taxon>
        <taxon>Boletales incertae sedis</taxon>
        <taxon>Leucogyrophana</taxon>
    </lineage>
</organism>
<feature type="non-terminal residue" evidence="2">
    <location>
        <position position="1"/>
    </location>
</feature>
<feature type="region of interest" description="Disordered" evidence="1">
    <location>
        <begin position="31"/>
        <end position="51"/>
    </location>
</feature>
<keyword evidence="3" id="KW-1185">Reference proteome</keyword>
<accession>A0A0C9VXC4</accession>
<sequence>AWDDFFSIRHQSGDSLSTLIARIQESMSKIQELRPKSSEKPYVKMGALGRP</sequence>
<dbReference type="Proteomes" id="UP000053820">
    <property type="component" value="Unassembled WGS sequence"/>
</dbReference>
<dbReference type="HOGENOM" id="CLU_3111950_0_0_1"/>
<reference evidence="2 3" key="1">
    <citation type="submission" date="2014-04" db="EMBL/GenBank/DDBJ databases">
        <title>Evolutionary Origins and Diversification of the Mycorrhizal Mutualists.</title>
        <authorList>
            <consortium name="DOE Joint Genome Institute"/>
            <consortium name="Mycorrhizal Genomics Consortium"/>
            <person name="Kohler A."/>
            <person name="Kuo A."/>
            <person name="Nagy L.G."/>
            <person name="Floudas D."/>
            <person name="Copeland A."/>
            <person name="Barry K.W."/>
            <person name="Cichocki N."/>
            <person name="Veneault-Fourrey C."/>
            <person name="LaButti K."/>
            <person name="Lindquist E.A."/>
            <person name="Lipzen A."/>
            <person name="Lundell T."/>
            <person name="Morin E."/>
            <person name="Murat C."/>
            <person name="Riley R."/>
            <person name="Ohm R."/>
            <person name="Sun H."/>
            <person name="Tunlid A."/>
            <person name="Henrissat B."/>
            <person name="Grigoriev I.V."/>
            <person name="Hibbett D.S."/>
            <person name="Martin F."/>
        </authorList>
    </citation>
    <scope>NUCLEOTIDE SEQUENCE [LARGE SCALE GENOMIC DNA]</scope>
    <source>
        <strain evidence="2 3">MD-312</strain>
    </source>
</reference>
<feature type="compositionally biased region" description="Basic and acidic residues" evidence="1">
    <location>
        <begin position="31"/>
        <end position="42"/>
    </location>
</feature>
<gene>
    <name evidence="2" type="ORF">HYDPIDRAFT_103531</name>
</gene>
<evidence type="ECO:0000313" key="2">
    <source>
        <dbReference type="EMBL" id="KIJ57963.1"/>
    </source>
</evidence>
<dbReference type="AlphaFoldDB" id="A0A0C9VXC4"/>